<dbReference type="InterPro" id="IPR001789">
    <property type="entry name" value="Sig_transdc_resp-reg_receiver"/>
</dbReference>
<evidence type="ECO:0000256" key="1">
    <source>
        <dbReference type="PROSITE-ProRule" id="PRU00169"/>
    </source>
</evidence>
<proteinExistence type="predicted"/>
<dbReference type="InterPro" id="IPR011006">
    <property type="entry name" value="CheY-like_superfamily"/>
</dbReference>
<organism evidence="5 6">
    <name type="scientific">Pseudopedobacter saltans</name>
    <dbReference type="NCBI Taxonomy" id="151895"/>
    <lineage>
        <taxon>Bacteria</taxon>
        <taxon>Pseudomonadati</taxon>
        <taxon>Bacteroidota</taxon>
        <taxon>Sphingobacteriia</taxon>
        <taxon>Sphingobacteriales</taxon>
        <taxon>Sphingobacteriaceae</taxon>
        <taxon>Pseudopedobacter</taxon>
    </lineage>
</organism>
<gene>
    <name evidence="5" type="ORF">DI598_15500</name>
</gene>
<dbReference type="Proteomes" id="UP000249645">
    <property type="component" value="Unassembled WGS sequence"/>
</dbReference>
<dbReference type="PROSITE" id="PS50110">
    <property type="entry name" value="RESPONSE_REGULATORY"/>
    <property type="match status" value="1"/>
</dbReference>
<protein>
    <submittedName>
        <fullName evidence="5">DNA-binding response regulator</fullName>
    </submittedName>
</protein>
<accession>A0A2W5EHT2</accession>
<dbReference type="GO" id="GO:0003677">
    <property type="term" value="F:DNA binding"/>
    <property type="evidence" value="ECO:0007669"/>
    <property type="project" value="UniProtKB-KW"/>
</dbReference>
<dbReference type="SMART" id="SM00850">
    <property type="entry name" value="LytTR"/>
    <property type="match status" value="1"/>
</dbReference>
<dbReference type="SUPFAM" id="SSF52172">
    <property type="entry name" value="CheY-like"/>
    <property type="match status" value="1"/>
</dbReference>
<dbReference type="EMBL" id="QFOI01000359">
    <property type="protein sequence ID" value="PZP43691.1"/>
    <property type="molecule type" value="Genomic_DNA"/>
</dbReference>
<keyword evidence="1" id="KW-0597">Phosphoprotein</keyword>
<sequence>MIKAILVDDEHNNIVNLSALLNKYCPQIEIIGSETDSNKAVFLIKEKRPDLIFLDIQMPGKSGFEVLEAISYSDLAVVFVTAYDNYGIQALRVSAVDYILKPIDIEQLKKAVERVEKRLSLQRKNENLDNLLSILQNRHHIENHRIAIAATGETRFVYVREIVRCESDNSYTFIHLENGEKLLSSQPMHHYESILVSYGFIRTHQSHLVNRSFVKSIIKKDGQYVLLTSGDMVPISRYKLDDVKKGLLN</sequence>
<dbReference type="Pfam" id="PF00072">
    <property type="entry name" value="Response_reg"/>
    <property type="match status" value="1"/>
</dbReference>
<dbReference type="PANTHER" id="PTHR37299:SF1">
    <property type="entry name" value="STAGE 0 SPORULATION PROTEIN A HOMOLOG"/>
    <property type="match status" value="1"/>
</dbReference>
<dbReference type="GO" id="GO:0000156">
    <property type="term" value="F:phosphorelay response regulator activity"/>
    <property type="evidence" value="ECO:0007669"/>
    <property type="project" value="InterPro"/>
</dbReference>
<evidence type="ECO:0000259" key="3">
    <source>
        <dbReference type="PROSITE" id="PS50110"/>
    </source>
</evidence>
<dbReference type="SMART" id="SM00448">
    <property type="entry name" value="REC"/>
    <property type="match status" value="1"/>
</dbReference>
<feature type="domain" description="Response regulatory" evidence="3">
    <location>
        <begin position="3"/>
        <end position="116"/>
    </location>
</feature>
<comment type="caution">
    <text evidence="5">The sequence shown here is derived from an EMBL/GenBank/DDBJ whole genome shotgun (WGS) entry which is preliminary data.</text>
</comment>
<dbReference type="InterPro" id="IPR046947">
    <property type="entry name" value="LytR-like"/>
</dbReference>
<dbReference type="PROSITE" id="PS50930">
    <property type="entry name" value="HTH_LYTTR"/>
    <property type="match status" value="1"/>
</dbReference>
<dbReference type="AlphaFoldDB" id="A0A2W5EHT2"/>
<feature type="modified residue" description="4-aspartylphosphate" evidence="1">
    <location>
        <position position="55"/>
    </location>
</feature>
<evidence type="ECO:0000313" key="6">
    <source>
        <dbReference type="Proteomes" id="UP000249645"/>
    </source>
</evidence>
<evidence type="ECO:0000256" key="2">
    <source>
        <dbReference type="SAM" id="Coils"/>
    </source>
</evidence>
<dbReference type="InterPro" id="IPR007492">
    <property type="entry name" value="LytTR_DNA-bd_dom"/>
</dbReference>
<feature type="domain" description="HTH LytTR-type" evidence="4">
    <location>
        <begin position="160"/>
        <end position="249"/>
    </location>
</feature>
<dbReference type="PANTHER" id="PTHR37299">
    <property type="entry name" value="TRANSCRIPTIONAL REGULATOR-RELATED"/>
    <property type="match status" value="1"/>
</dbReference>
<reference evidence="5 6" key="1">
    <citation type="submission" date="2017-11" db="EMBL/GenBank/DDBJ databases">
        <title>Infants hospitalized years apart are colonized by the same room-sourced microbial strains.</title>
        <authorList>
            <person name="Brooks B."/>
            <person name="Olm M.R."/>
            <person name="Firek B.A."/>
            <person name="Baker R."/>
            <person name="Thomas B.C."/>
            <person name="Morowitz M.J."/>
            <person name="Banfield J.F."/>
        </authorList>
    </citation>
    <scope>NUCLEOTIDE SEQUENCE [LARGE SCALE GENOMIC DNA]</scope>
    <source>
        <strain evidence="5">S2_009_000_R2_76</strain>
    </source>
</reference>
<dbReference type="Pfam" id="PF04397">
    <property type="entry name" value="LytTR"/>
    <property type="match status" value="1"/>
</dbReference>
<dbReference type="Gene3D" id="3.40.50.2300">
    <property type="match status" value="1"/>
</dbReference>
<keyword evidence="5" id="KW-0238">DNA-binding</keyword>
<evidence type="ECO:0000259" key="4">
    <source>
        <dbReference type="PROSITE" id="PS50930"/>
    </source>
</evidence>
<evidence type="ECO:0000313" key="5">
    <source>
        <dbReference type="EMBL" id="PZP43691.1"/>
    </source>
</evidence>
<keyword evidence="2" id="KW-0175">Coiled coil</keyword>
<feature type="coiled-coil region" evidence="2">
    <location>
        <begin position="105"/>
        <end position="138"/>
    </location>
</feature>
<name>A0A2W5EHT2_9SPHI</name>
<dbReference type="Gene3D" id="2.40.50.1020">
    <property type="entry name" value="LytTr DNA-binding domain"/>
    <property type="match status" value="1"/>
</dbReference>